<feature type="transmembrane region" description="Helical" evidence="2">
    <location>
        <begin position="12"/>
        <end position="32"/>
    </location>
</feature>
<accession>A0A1U7MXR9</accession>
<evidence type="ECO:0000313" key="4">
    <source>
        <dbReference type="Proteomes" id="UP000186657"/>
    </source>
</evidence>
<evidence type="ECO:0000313" key="3">
    <source>
        <dbReference type="EMBL" id="OLT58431.1"/>
    </source>
</evidence>
<reference evidence="3 4" key="1">
    <citation type="submission" date="2016-10" db="EMBL/GenBank/DDBJ databases">
        <title>Comparative genomics uncovers the prolific and rare metabolic potential of the cyanobacterial genus Moorea.</title>
        <authorList>
            <person name="Leao T."/>
            <person name="Castelao G."/>
            <person name="Korobeynikov A."/>
            <person name="Monroe E.A."/>
            <person name="Podell S."/>
            <person name="Glukhov E."/>
            <person name="Allen E."/>
            <person name="Gerwick W.H."/>
            <person name="Gerwick L."/>
        </authorList>
    </citation>
    <scope>NUCLEOTIDE SEQUENCE [LARGE SCALE GENOMIC DNA]</scope>
    <source>
        <strain evidence="3 4">PNG5-198</strain>
    </source>
</reference>
<feature type="transmembrane region" description="Helical" evidence="2">
    <location>
        <begin position="47"/>
        <end position="67"/>
    </location>
</feature>
<gene>
    <name evidence="3" type="ORF">BJP37_04595</name>
</gene>
<feature type="coiled-coil region" evidence="1">
    <location>
        <begin position="106"/>
        <end position="133"/>
    </location>
</feature>
<dbReference type="EMBL" id="MKZS01000001">
    <property type="protein sequence ID" value="OLT58431.1"/>
    <property type="molecule type" value="Genomic_DNA"/>
</dbReference>
<keyword evidence="4" id="KW-1185">Reference proteome</keyword>
<dbReference type="RefSeq" id="WP_075896895.1">
    <property type="nucleotide sequence ID" value="NZ_MKZS01000001.1"/>
</dbReference>
<keyword evidence="1" id="KW-0175">Coiled coil</keyword>
<dbReference type="InterPro" id="IPR038719">
    <property type="entry name" value="Phycobilisome_asu/bsu_sf"/>
</dbReference>
<comment type="caution">
    <text evidence="3">The sequence shown here is derived from an EMBL/GenBank/DDBJ whole genome shotgun (WGS) entry which is preliminary data.</text>
</comment>
<name>A0A1U7MXR9_9CYAN</name>
<evidence type="ECO:0000256" key="1">
    <source>
        <dbReference type="SAM" id="Coils"/>
    </source>
</evidence>
<proteinExistence type="predicted"/>
<protein>
    <submittedName>
        <fullName evidence="3">Uncharacterized protein</fullName>
    </submittedName>
</protein>
<dbReference type="Proteomes" id="UP000186657">
    <property type="component" value="Unassembled WGS sequence"/>
</dbReference>
<keyword evidence="2" id="KW-1133">Transmembrane helix</keyword>
<sequence length="259" mass="30307">MTRQFTPEEIPAIKIGAAIAYIIVLFFSIWFIESTVCGIRETKDKLSLLFGLFAVSAIVPWLYTLVIKGNLRQMEPRASLERKRKDQTVAYLVENLETLLSQTPQAREVQDLLKELRRQVHNLATSQERAEARDKAVKWVKKKWLNNRWKSSKIVREAARIALENFNRFPELSKKQKQKIIDGVKQDINECIKWLITSLRFGREQNTDGLKRSFIIKSSVRPYVVALEYIRDRKLSEYCKNDLEGEEVRKYIDFLIDGL</sequence>
<organism evidence="3 4">
    <name type="scientific">Moorena bouillonii PNG</name>
    <dbReference type="NCBI Taxonomy" id="568701"/>
    <lineage>
        <taxon>Bacteria</taxon>
        <taxon>Bacillati</taxon>
        <taxon>Cyanobacteriota</taxon>
        <taxon>Cyanophyceae</taxon>
        <taxon>Coleofasciculales</taxon>
        <taxon>Coleofasciculaceae</taxon>
        <taxon>Moorena</taxon>
    </lineage>
</organism>
<dbReference type="Gene3D" id="1.10.490.20">
    <property type="entry name" value="Phycocyanins"/>
    <property type="match status" value="1"/>
</dbReference>
<keyword evidence="2" id="KW-0812">Transmembrane</keyword>
<dbReference type="AlphaFoldDB" id="A0A1U7MXR9"/>
<evidence type="ECO:0000256" key="2">
    <source>
        <dbReference type="SAM" id="Phobius"/>
    </source>
</evidence>
<keyword evidence="2" id="KW-0472">Membrane</keyword>